<keyword evidence="3" id="KW-1185">Reference proteome</keyword>
<dbReference type="Proteomes" id="UP000016935">
    <property type="component" value="Unassembled WGS sequence"/>
</dbReference>
<dbReference type="RefSeq" id="XP_008026257.1">
    <property type="nucleotide sequence ID" value="XM_008028066.1"/>
</dbReference>
<evidence type="ECO:0008006" key="4">
    <source>
        <dbReference type="Google" id="ProtNLM"/>
    </source>
</evidence>
<protein>
    <recommendedName>
        <fullName evidence="4">C2H2-type domain-containing protein</fullName>
    </recommendedName>
</protein>
<evidence type="ECO:0000313" key="3">
    <source>
        <dbReference type="Proteomes" id="UP000016935"/>
    </source>
</evidence>
<gene>
    <name evidence="2" type="ORF">SETTUDRAFT_110075</name>
</gene>
<feature type="region of interest" description="Disordered" evidence="1">
    <location>
        <begin position="97"/>
        <end position="118"/>
    </location>
</feature>
<organism evidence="2 3">
    <name type="scientific">Exserohilum turcicum (strain 28A)</name>
    <name type="common">Northern leaf blight fungus</name>
    <name type="synonym">Setosphaeria turcica</name>
    <dbReference type="NCBI Taxonomy" id="671987"/>
    <lineage>
        <taxon>Eukaryota</taxon>
        <taxon>Fungi</taxon>
        <taxon>Dikarya</taxon>
        <taxon>Ascomycota</taxon>
        <taxon>Pezizomycotina</taxon>
        <taxon>Dothideomycetes</taxon>
        <taxon>Pleosporomycetidae</taxon>
        <taxon>Pleosporales</taxon>
        <taxon>Pleosporineae</taxon>
        <taxon>Pleosporaceae</taxon>
        <taxon>Exserohilum</taxon>
    </lineage>
</organism>
<dbReference type="Pfam" id="PF12013">
    <property type="entry name" value="OrsD"/>
    <property type="match status" value="1"/>
</dbReference>
<dbReference type="OrthoDB" id="3690291at2759"/>
<proteinExistence type="predicted"/>
<evidence type="ECO:0000313" key="2">
    <source>
        <dbReference type="EMBL" id="EOA86288.1"/>
    </source>
</evidence>
<evidence type="ECO:0000256" key="1">
    <source>
        <dbReference type="SAM" id="MobiDB-lite"/>
    </source>
</evidence>
<dbReference type="EMBL" id="KB908604">
    <property type="protein sequence ID" value="EOA86288.1"/>
    <property type="molecule type" value="Genomic_DNA"/>
</dbReference>
<reference evidence="2 3" key="2">
    <citation type="journal article" date="2013" name="PLoS Genet.">
        <title>Comparative genome structure, secondary metabolite, and effector coding capacity across Cochliobolus pathogens.</title>
        <authorList>
            <person name="Condon B.J."/>
            <person name="Leng Y."/>
            <person name="Wu D."/>
            <person name="Bushley K.E."/>
            <person name="Ohm R.A."/>
            <person name="Otillar R."/>
            <person name="Martin J."/>
            <person name="Schackwitz W."/>
            <person name="Grimwood J."/>
            <person name="MohdZainudin N."/>
            <person name="Xue C."/>
            <person name="Wang R."/>
            <person name="Manning V.A."/>
            <person name="Dhillon B."/>
            <person name="Tu Z.J."/>
            <person name="Steffenson B.J."/>
            <person name="Salamov A."/>
            <person name="Sun H."/>
            <person name="Lowry S."/>
            <person name="LaButti K."/>
            <person name="Han J."/>
            <person name="Copeland A."/>
            <person name="Lindquist E."/>
            <person name="Barry K."/>
            <person name="Schmutz J."/>
            <person name="Baker S.E."/>
            <person name="Ciuffetti L.M."/>
            <person name="Grigoriev I.V."/>
            <person name="Zhong S."/>
            <person name="Turgeon B.G."/>
        </authorList>
    </citation>
    <scope>NUCLEOTIDE SEQUENCE [LARGE SCALE GENOMIC DNA]</scope>
    <source>
        <strain evidence="3">28A</strain>
    </source>
</reference>
<reference evidence="2 3" key="1">
    <citation type="journal article" date="2012" name="PLoS Pathog.">
        <title>Diverse lifestyles and strategies of plant pathogenesis encoded in the genomes of eighteen Dothideomycetes fungi.</title>
        <authorList>
            <person name="Ohm R.A."/>
            <person name="Feau N."/>
            <person name="Henrissat B."/>
            <person name="Schoch C.L."/>
            <person name="Horwitz B.A."/>
            <person name="Barry K.W."/>
            <person name="Condon B.J."/>
            <person name="Copeland A.C."/>
            <person name="Dhillon B."/>
            <person name="Glaser F."/>
            <person name="Hesse C.N."/>
            <person name="Kosti I."/>
            <person name="LaButti K."/>
            <person name="Lindquist E.A."/>
            <person name="Lucas S."/>
            <person name="Salamov A.A."/>
            <person name="Bradshaw R.E."/>
            <person name="Ciuffetti L."/>
            <person name="Hamelin R.C."/>
            <person name="Kema G.H.J."/>
            <person name="Lawrence C."/>
            <person name="Scott J.A."/>
            <person name="Spatafora J.W."/>
            <person name="Turgeon B.G."/>
            <person name="de Wit P.J.G.M."/>
            <person name="Zhong S."/>
            <person name="Goodwin S.B."/>
            <person name="Grigoriev I.V."/>
        </authorList>
    </citation>
    <scope>NUCLEOTIDE SEQUENCE [LARGE SCALE GENOMIC DNA]</scope>
    <source>
        <strain evidence="3">28A</strain>
    </source>
</reference>
<dbReference type="InterPro" id="IPR022698">
    <property type="entry name" value="OrsD"/>
</dbReference>
<dbReference type="HOGENOM" id="CLU_1880318_0_0_1"/>
<dbReference type="STRING" id="671987.R0JZH4"/>
<feature type="non-terminal residue" evidence="2">
    <location>
        <position position="1"/>
    </location>
</feature>
<sequence length="130" mass="15157">EIFVYLPTHCIAICRSHRQGVVKSQLRTHLDTKHQELASHTRRSIEPWLRNWADSADEVMFPRPDAAPLPHLPVYMDGLKCCECGYINRSEKRMQEHGSKQHNWIHPRQKTPGRPSSTQAKWATVMCQKF</sequence>
<name>R0JZH4_EXST2</name>
<dbReference type="GeneID" id="19395392"/>
<accession>R0JZH4</accession>
<dbReference type="AlphaFoldDB" id="R0JZH4"/>